<dbReference type="InterPro" id="IPR002559">
    <property type="entry name" value="Transposase_11"/>
</dbReference>
<feature type="non-terminal residue" evidence="2">
    <location>
        <position position="1"/>
    </location>
</feature>
<dbReference type="SUPFAM" id="SSF53098">
    <property type="entry name" value="Ribonuclease H-like"/>
    <property type="match status" value="1"/>
</dbReference>
<protein>
    <submittedName>
        <fullName evidence="2">Transposase</fullName>
    </submittedName>
</protein>
<organism evidence="2 3">
    <name type="scientific">Mariniflexile gromovii</name>
    <dbReference type="NCBI Taxonomy" id="362523"/>
    <lineage>
        <taxon>Bacteria</taxon>
        <taxon>Pseudomonadati</taxon>
        <taxon>Bacteroidota</taxon>
        <taxon>Flavobacteriia</taxon>
        <taxon>Flavobacteriales</taxon>
        <taxon>Flavobacteriaceae</taxon>
        <taxon>Mariniflexile</taxon>
    </lineage>
</organism>
<proteinExistence type="predicted"/>
<sequence length="206" mass="24557">FEKSKNKSQIVDIYPGKNTRLSDKPYDKNTPIKVRLVRIELRKGQVEILMTSLLDSKTYPNSIFKELYAKRWGIETYYDELKNKLKIEHFSGYSNQSILQDFYAALFISNIQTLIVSELHEEMEKESKQLKYQYKVNSNLSYGFLKNRVLELFFSENDMEKVVFELKKLFKENKIPIRPNRSFERDSGKYRTRIKPKITKNQKDSI</sequence>
<gene>
    <name evidence="2" type="ORF">J8H85_03775</name>
</gene>
<evidence type="ECO:0000259" key="1">
    <source>
        <dbReference type="Pfam" id="PF01609"/>
    </source>
</evidence>
<dbReference type="Proteomes" id="UP000670776">
    <property type="component" value="Unassembled WGS sequence"/>
</dbReference>
<dbReference type="InterPro" id="IPR012337">
    <property type="entry name" value="RNaseH-like_sf"/>
</dbReference>
<evidence type="ECO:0000313" key="2">
    <source>
        <dbReference type="EMBL" id="MBP0902938.1"/>
    </source>
</evidence>
<name>A0ABS4BR94_9FLAO</name>
<feature type="domain" description="Transposase IS4-like" evidence="1">
    <location>
        <begin position="28"/>
        <end position="111"/>
    </location>
</feature>
<keyword evidence="3" id="KW-1185">Reference proteome</keyword>
<reference evidence="2 3" key="1">
    <citation type="submission" date="2021-04" db="EMBL/GenBank/DDBJ databases">
        <title>Mariniflexile gromovii gen. nov., sp. nov., a gliding bacterium isolated from the sea urchin Strongylocentrotus intermedius.</title>
        <authorList>
            <person name="Ko S."/>
            <person name="Le V."/>
            <person name="Ahn C.-Y."/>
            <person name="Oh H.-M."/>
        </authorList>
    </citation>
    <scope>NUCLEOTIDE SEQUENCE [LARGE SCALE GENOMIC DNA]</scope>
    <source>
        <strain evidence="2 3">KCTC 12570</strain>
    </source>
</reference>
<evidence type="ECO:0000313" key="3">
    <source>
        <dbReference type="Proteomes" id="UP000670776"/>
    </source>
</evidence>
<dbReference type="RefSeq" id="WP_209652834.1">
    <property type="nucleotide sequence ID" value="NZ_JAGJCB010000003.1"/>
</dbReference>
<comment type="caution">
    <text evidence="2">The sequence shown here is derived from an EMBL/GenBank/DDBJ whole genome shotgun (WGS) entry which is preliminary data.</text>
</comment>
<dbReference type="EMBL" id="JAGJCB010000003">
    <property type="protein sequence ID" value="MBP0902938.1"/>
    <property type="molecule type" value="Genomic_DNA"/>
</dbReference>
<accession>A0ABS4BR94</accession>
<dbReference type="Pfam" id="PF01609">
    <property type="entry name" value="DDE_Tnp_1"/>
    <property type="match status" value="1"/>
</dbReference>